<dbReference type="EMBL" id="ANJA01003229">
    <property type="protein sequence ID" value="ETO65020.1"/>
    <property type="molecule type" value="Genomic_DNA"/>
</dbReference>
<dbReference type="AlphaFoldDB" id="A0A080ZEF9"/>
<dbReference type="Proteomes" id="UP000028582">
    <property type="component" value="Unassembled WGS sequence"/>
</dbReference>
<reference evidence="2 3" key="1">
    <citation type="submission" date="2013-11" db="EMBL/GenBank/DDBJ databases">
        <title>The Genome Sequence of Phytophthora parasitica P1976.</title>
        <authorList>
            <consortium name="The Broad Institute Genomics Platform"/>
            <person name="Russ C."/>
            <person name="Tyler B."/>
            <person name="Panabieres F."/>
            <person name="Shan W."/>
            <person name="Tripathy S."/>
            <person name="Grunwald N."/>
            <person name="Machado M."/>
            <person name="Johnson C.S."/>
            <person name="Walker B."/>
            <person name="Young S."/>
            <person name="Zeng Q."/>
            <person name="Gargeya S."/>
            <person name="Fitzgerald M."/>
            <person name="Haas B."/>
            <person name="Abouelleil A."/>
            <person name="Allen A.W."/>
            <person name="Alvarado L."/>
            <person name="Arachchi H.M."/>
            <person name="Berlin A.M."/>
            <person name="Chapman S.B."/>
            <person name="Gainer-Dewar J."/>
            <person name="Goldberg J."/>
            <person name="Griggs A."/>
            <person name="Gujja S."/>
            <person name="Hansen M."/>
            <person name="Howarth C."/>
            <person name="Imamovic A."/>
            <person name="Ireland A."/>
            <person name="Larimer J."/>
            <person name="McCowan C."/>
            <person name="Murphy C."/>
            <person name="Pearson M."/>
            <person name="Poon T.W."/>
            <person name="Priest M."/>
            <person name="Roberts A."/>
            <person name="Saif S."/>
            <person name="Shea T."/>
            <person name="Sisk P."/>
            <person name="Sykes S."/>
            <person name="Wortman J."/>
            <person name="Nusbaum C."/>
            <person name="Birren B."/>
        </authorList>
    </citation>
    <scope>NUCLEOTIDE SEQUENCE [LARGE SCALE GENOMIC DNA]</scope>
    <source>
        <strain evidence="2 3">P1976</strain>
    </source>
</reference>
<name>A0A080ZEF9_PHYNI</name>
<accession>A0A080ZEF9</accession>
<keyword evidence="1" id="KW-0812">Transmembrane</keyword>
<evidence type="ECO:0000256" key="1">
    <source>
        <dbReference type="SAM" id="Phobius"/>
    </source>
</evidence>
<feature type="transmembrane region" description="Helical" evidence="1">
    <location>
        <begin position="6"/>
        <end position="28"/>
    </location>
</feature>
<keyword evidence="1" id="KW-1133">Transmembrane helix</keyword>
<keyword evidence="1" id="KW-0472">Membrane</keyword>
<organism evidence="2 3">
    <name type="scientific">Phytophthora nicotianae P1976</name>
    <dbReference type="NCBI Taxonomy" id="1317066"/>
    <lineage>
        <taxon>Eukaryota</taxon>
        <taxon>Sar</taxon>
        <taxon>Stramenopiles</taxon>
        <taxon>Oomycota</taxon>
        <taxon>Peronosporomycetes</taxon>
        <taxon>Peronosporales</taxon>
        <taxon>Peronosporaceae</taxon>
        <taxon>Phytophthora</taxon>
    </lineage>
</organism>
<gene>
    <name evidence="2" type="ORF">F444_17611</name>
</gene>
<comment type="caution">
    <text evidence="2">The sequence shown here is derived from an EMBL/GenBank/DDBJ whole genome shotgun (WGS) entry which is preliminary data.</text>
</comment>
<feature type="transmembrane region" description="Helical" evidence="1">
    <location>
        <begin position="49"/>
        <end position="67"/>
    </location>
</feature>
<evidence type="ECO:0000313" key="3">
    <source>
        <dbReference type="Proteomes" id="UP000028582"/>
    </source>
</evidence>
<protein>
    <submittedName>
        <fullName evidence="2">Uncharacterized protein</fullName>
    </submittedName>
</protein>
<sequence>MTFGLSLPIGINLVVNFVLLRFCQLYLLGRSRLNCENRSISSIRDGKKAVMMFFCCQPVLLAPWVAVTRSIDNQHHYSDHRG</sequence>
<evidence type="ECO:0000313" key="2">
    <source>
        <dbReference type="EMBL" id="ETO65020.1"/>
    </source>
</evidence>
<proteinExistence type="predicted"/>